<evidence type="ECO:0000313" key="3">
    <source>
        <dbReference type="WBParaSite" id="PTRK_0000491200.1"/>
    </source>
</evidence>
<feature type="compositionally biased region" description="Polar residues" evidence="1">
    <location>
        <begin position="24"/>
        <end position="39"/>
    </location>
</feature>
<feature type="region of interest" description="Disordered" evidence="1">
    <location>
        <begin position="20"/>
        <end position="39"/>
    </location>
</feature>
<evidence type="ECO:0000313" key="2">
    <source>
        <dbReference type="Proteomes" id="UP000038045"/>
    </source>
</evidence>
<evidence type="ECO:0000256" key="1">
    <source>
        <dbReference type="SAM" id="MobiDB-lite"/>
    </source>
</evidence>
<dbReference type="PANTHER" id="PTHR38608:SF4">
    <property type="entry name" value="PROTEIN CBG07207"/>
    <property type="match status" value="1"/>
</dbReference>
<protein>
    <submittedName>
        <fullName evidence="3">Uncharacterized protein</fullName>
    </submittedName>
</protein>
<accession>A0A0N4ZBK1</accession>
<dbReference type="Proteomes" id="UP000038045">
    <property type="component" value="Unplaced"/>
</dbReference>
<sequence length="185" mass="20923">MIGIMNVPCESPAEYYAAPKKDFSSPSSLENNSNIPTLNEQKNNILKSKSTISIEEPQMNLFVKKNKNKRIQYLADGRKIQTGETNKKPSSPKLWEQLLMRTIVHKIEDEIASPVDQIKNVASEFDNLNNGLLKKDNPISQSTYSLVSDNRIRSQCSKCRPFKFFCKRQLSKSSTSLASCESSSR</sequence>
<dbReference type="AlphaFoldDB" id="A0A0N4ZBK1"/>
<proteinExistence type="predicted"/>
<keyword evidence="2" id="KW-1185">Reference proteome</keyword>
<dbReference type="WBParaSite" id="PTRK_0000491200.1">
    <property type="protein sequence ID" value="PTRK_0000491200.1"/>
    <property type="gene ID" value="PTRK_0000491200"/>
</dbReference>
<organism evidence="2 3">
    <name type="scientific">Parastrongyloides trichosuri</name>
    <name type="common">Possum-specific nematode worm</name>
    <dbReference type="NCBI Taxonomy" id="131310"/>
    <lineage>
        <taxon>Eukaryota</taxon>
        <taxon>Metazoa</taxon>
        <taxon>Ecdysozoa</taxon>
        <taxon>Nematoda</taxon>
        <taxon>Chromadorea</taxon>
        <taxon>Rhabditida</taxon>
        <taxon>Tylenchina</taxon>
        <taxon>Panagrolaimomorpha</taxon>
        <taxon>Strongyloidoidea</taxon>
        <taxon>Strongyloididae</taxon>
        <taxon>Parastrongyloides</taxon>
    </lineage>
</organism>
<dbReference type="PANTHER" id="PTHR38608">
    <property type="entry name" value="PROTEIN CBG07207"/>
    <property type="match status" value="1"/>
</dbReference>
<name>A0A0N4ZBK1_PARTI</name>
<reference evidence="3" key="1">
    <citation type="submission" date="2017-02" db="UniProtKB">
        <authorList>
            <consortium name="WormBaseParasite"/>
        </authorList>
    </citation>
    <scope>IDENTIFICATION</scope>
</reference>